<organism evidence="3 4">
    <name type="scientific">Corynebacterium suicordis DSM 45110</name>
    <dbReference type="NCBI Taxonomy" id="1121369"/>
    <lineage>
        <taxon>Bacteria</taxon>
        <taxon>Bacillati</taxon>
        <taxon>Actinomycetota</taxon>
        <taxon>Actinomycetes</taxon>
        <taxon>Mycobacteriales</taxon>
        <taxon>Corynebacteriaceae</taxon>
        <taxon>Corynebacterium</taxon>
    </lineage>
</organism>
<feature type="compositionally biased region" description="Low complexity" evidence="1">
    <location>
        <begin position="152"/>
        <end position="178"/>
    </location>
</feature>
<dbReference type="EMBL" id="JADKMY010000001">
    <property type="protein sequence ID" value="MBF4553076.1"/>
    <property type="molecule type" value="Genomic_DNA"/>
</dbReference>
<keyword evidence="2" id="KW-0812">Transmembrane</keyword>
<evidence type="ECO:0000313" key="4">
    <source>
        <dbReference type="Proteomes" id="UP000635902"/>
    </source>
</evidence>
<feature type="region of interest" description="Disordered" evidence="1">
    <location>
        <begin position="221"/>
        <end position="279"/>
    </location>
</feature>
<feature type="compositionally biased region" description="Low complexity" evidence="1">
    <location>
        <begin position="85"/>
        <end position="103"/>
    </location>
</feature>
<proteinExistence type="predicted"/>
<protein>
    <recommendedName>
        <fullName evidence="5">Serine/threonine protein kinase</fullName>
    </recommendedName>
</protein>
<feature type="compositionally biased region" description="Low complexity" evidence="1">
    <location>
        <begin position="270"/>
        <end position="279"/>
    </location>
</feature>
<name>A0ABR9ZJ18_9CORY</name>
<evidence type="ECO:0000256" key="1">
    <source>
        <dbReference type="SAM" id="MobiDB-lite"/>
    </source>
</evidence>
<keyword evidence="2" id="KW-1133">Transmembrane helix</keyword>
<sequence length="357" mass="38330">MNNPQDPQGNWKAQPSRQQPRGEQFPNSWQQGSQEPPRRPSQDDTQPGLERSQFAQSSGESAGNGPHKPNSTQPSAPQPSPPQYNRPQNGPQNNGPQYNEPQGGRPGFEQSPYGQPAYGQPEYGQPEYSQPRGVQGGYGQAWFTQAGNGHPQYGQQQYAQSQYPQQQFGNGQPGNAQGWKEEPAKKSDKGLIFALVAAILAIILAVGTIGWFSGWFGNNEEDSASPSATSTQDPGQTTGQNPDSSTSSTAPSSSESEAARPQFPALPNGAIPANSAAESNSPAGDFNNVYRGTTITTAPFALATRDVFVENYLNTQQTNATLQVYSPVTTMTYTMTCKDNKQFITCTGGNNAVVYIS</sequence>
<evidence type="ECO:0000256" key="2">
    <source>
        <dbReference type="SAM" id="Phobius"/>
    </source>
</evidence>
<feature type="compositionally biased region" description="Low complexity" evidence="1">
    <location>
        <begin position="244"/>
        <end position="256"/>
    </location>
</feature>
<evidence type="ECO:0000313" key="3">
    <source>
        <dbReference type="EMBL" id="MBF4553076.1"/>
    </source>
</evidence>
<comment type="caution">
    <text evidence="3">The sequence shown here is derived from an EMBL/GenBank/DDBJ whole genome shotgun (WGS) entry which is preliminary data.</text>
</comment>
<feature type="region of interest" description="Disordered" evidence="1">
    <location>
        <begin position="1"/>
        <end position="183"/>
    </location>
</feature>
<dbReference type="Proteomes" id="UP000635902">
    <property type="component" value="Unassembled WGS sequence"/>
</dbReference>
<feature type="compositionally biased region" description="Polar residues" evidence="1">
    <location>
        <begin position="1"/>
        <end position="34"/>
    </location>
</feature>
<keyword evidence="2" id="KW-0472">Membrane</keyword>
<dbReference type="RefSeq" id="WP_194555923.1">
    <property type="nucleotide sequence ID" value="NZ_JADKMY010000001.1"/>
</dbReference>
<feature type="compositionally biased region" description="Polar residues" evidence="1">
    <location>
        <begin position="224"/>
        <end position="243"/>
    </location>
</feature>
<gene>
    <name evidence="3" type="ORF">IRY30_03130</name>
</gene>
<accession>A0ABR9ZJ18</accession>
<feature type="transmembrane region" description="Helical" evidence="2">
    <location>
        <begin position="190"/>
        <end position="216"/>
    </location>
</feature>
<evidence type="ECO:0008006" key="5">
    <source>
        <dbReference type="Google" id="ProtNLM"/>
    </source>
</evidence>
<reference evidence="3 4" key="1">
    <citation type="submission" date="2020-10" db="EMBL/GenBank/DDBJ databases">
        <title>Novel species in genus Corynebacterium.</title>
        <authorList>
            <person name="Zhang G."/>
        </authorList>
    </citation>
    <scope>NUCLEOTIDE SEQUENCE [LARGE SCALE GENOMIC DNA]</scope>
    <source>
        <strain evidence="3 4">DSM 45110</strain>
    </source>
</reference>
<keyword evidence="4" id="KW-1185">Reference proteome</keyword>